<dbReference type="EMBL" id="UGMX01000002">
    <property type="protein sequence ID" value="STW06173.1"/>
    <property type="molecule type" value="Genomic_DNA"/>
</dbReference>
<accession>A0A7H4P158</accession>
<dbReference type="Pfam" id="PF17151">
    <property type="entry name" value="CHASE7"/>
    <property type="match status" value="1"/>
</dbReference>
<reference evidence="2 3" key="1">
    <citation type="submission" date="2018-06" db="EMBL/GenBank/DDBJ databases">
        <authorList>
            <consortium name="Pathogen Informatics"/>
            <person name="Doyle S."/>
        </authorList>
    </citation>
    <scope>NUCLEOTIDE SEQUENCE [LARGE SCALE GENOMIC DNA]</scope>
    <source>
        <strain evidence="2 3">NCTC9149</strain>
    </source>
</reference>
<evidence type="ECO:0000259" key="1">
    <source>
        <dbReference type="Pfam" id="PF17151"/>
    </source>
</evidence>
<organism evidence="2 3">
    <name type="scientific">Klebsiella grimontii</name>
    <dbReference type="NCBI Taxonomy" id="2058152"/>
    <lineage>
        <taxon>Bacteria</taxon>
        <taxon>Pseudomonadati</taxon>
        <taxon>Pseudomonadota</taxon>
        <taxon>Gammaproteobacteria</taxon>
        <taxon>Enterobacterales</taxon>
        <taxon>Enterobacteriaceae</taxon>
        <taxon>Klebsiella/Raoultella group</taxon>
        <taxon>Klebsiella</taxon>
    </lineage>
</organism>
<evidence type="ECO:0000313" key="2">
    <source>
        <dbReference type="EMBL" id="STW06173.1"/>
    </source>
</evidence>
<gene>
    <name evidence="2" type="ORF">NCTC9149_02579</name>
</gene>
<name>A0A7H4P158_9ENTR</name>
<evidence type="ECO:0000313" key="3">
    <source>
        <dbReference type="Proteomes" id="UP000254571"/>
    </source>
</evidence>
<sequence>MATLELGYMLRLANNNRGFAKRMLYVSRSGFFYDDRAAEKFDAGAGSLFAGNRRRLVYPTNAAE</sequence>
<proteinExistence type="predicted"/>
<dbReference type="InterPro" id="IPR033416">
    <property type="entry name" value="CHASE7"/>
</dbReference>
<dbReference type="AlphaFoldDB" id="A0A7H4P158"/>
<protein>
    <submittedName>
        <fullName evidence="2">Diguanylate cyclase</fullName>
    </submittedName>
</protein>
<comment type="caution">
    <text evidence="2">The sequence shown here is derived from an EMBL/GenBank/DDBJ whole genome shotgun (WGS) entry which is preliminary data.</text>
</comment>
<dbReference type="Proteomes" id="UP000254571">
    <property type="component" value="Unassembled WGS sequence"/>
</dbReference>
<feature type="domain" description="Periplasmic sensor" evidence="1">
    <location>
        <begin position="2"/>
        <end position="33"/>
    </location>
</feature>